<accession>A0A3E0I6Z1</accession>
<dbReference type="RefSeq" id="WP_115900162.1">
    <property type="nucleotide sequence ID" value="NZ_QUNS01000002.1"/>
</dbReference>
<evidence type="ECO:0000313" key="1">
    <source>
        <dbReference type="EMBL" id="REH54503.1"/>
    </source>
</evidence>
<organism evidence="1 2">
    <name type="scientific">Tenacibaculum gallaicum</name>
    <dbReference type="NCBI Taxonomy" id="561505"/>
    <lineage>
        <taxon>Bacteria</taxon>
        <taxon>Pseudomonadati</taxon>
        <taxon>Bacteroidota</taxon>
        <taxon>Flavobacteriia</taxon>
        <taxon>Flavobacteriales</taxon>
        <taxon>Flavobacteriaceae</taxon>
        <taxon>Tenacibaculum</taxon>
    </lineage>
</organism>
<gene>
    <name evidence="1" type="ORF">C7448_10223</name>
</gene>
<keyword evidence="2" id="KW-1185">Reference proteome</keyword>
<dbReference type="OrthoDB" id="1261979at2"/>
<sequence length="174" mass="19747">MNTTTEHKKRKCTPVKPAGKSISISNYKKFEDCIDFNFNRLGHPCQPLTVAQLNSTKNTISASTVVFIDEELGIKQQDLSVLAYLSYDNSKVPFLNIYVCYDKVPLKGILFRPYRLDFDITIDNMLYTPNAFLQKEGVNLPAPTIEDIPFITSFLWDEDPEGSRGTETTVKQPN</sequence>
<evidence type="ECO:0000313" key="2">
    <source>
        <dbReference type="Proteomes" id="UP000256884"/>
    </source>
</evidence>
<dbReference type="Proteomes" id="UP000256884">
    <property type="component" value="Unassembled WGS sequence"/>
</dbReference>
<comment type="caution">
    <text evidence="1">The sequence shown here is derived from an EMBL/GenBank/DDBJ whole genome shotgun (WGS) entry which is preliminary data.</text>
</comment>
<name>A0A3E0I6Z1_9FLAO</name>
<dbReference type="AlphaFoldDB" id="A0A3E0I6Z1"/>
<dbReference type="EMBL" id="QUNS01000002">
    <property type="protein sequence ID" value="REH54503.1"/>
    <property type="molecule type" value="Genomic_DNA"/>
</dbReference>
<reference evidence="1 2" key="1">
    <citation type="submission" date="2018-08" db="EMBL/GenBank/DDBJ databases">
        <title>Genomic Encyclopedia of Type Strains, Phase IV (KMG-IV): sequencing the most valuable type-strain genomes for metagenomic binning, comparative biology and taxonomic classification.</title>
        <authorList>
            <person name="Goeker M."/>
        </authorList>
    </citation>
    <scope>NUCLEOTIDE SEQUENCE [LARGE SCALE GENOMIC DNA]</scope>
    <source>
        <strain evidence="1 2">DSM 18841</strain>
    </source>
</reference>
<protein>
    <submittedName>
        <fullName evidence="1">Uncharacterized protein</fullName>
    </submittedName>
</protein>
<proteinExistence type="predicted"/>